<protein>
    <submittedName>
        <fullName evidence="1">Uncharacterized protein</fullName>
    </submittedName>
</protein>
<evidence type="ECO:0000313" key="1">
    <source>
        <dbReference type="EMBL" id="KAJ8284711.1"/>
    </source>
</evidence>
<reference evidence="1" key="1">
    <citation type="journal article" date="2023" name="Science">
        <title>Genome structures resolve the early diversification of teleost fishes.</title>
        <authorList>
            <person name="Parey E."/>
            <person name="Louis A."/>
            <person name="Montfort J."/>
            <person name="Bouchez O."/>
            <person name="Roques C."/>
            <person name="Iampietro C."/>
            <person name="Lluch J."/>
            <person name="Castinel A."/>
            <person name="Donnadieu C."/>
            <person name="Desvignes T."/>
            <person name="Floi Bucao C."/>
            <person name="Jouanno E."/>
            <person name="Wen M."/>
            <person name="Mejri S."/>
            <person name="Dirks R."/>
            <person name="Jansen H."/>
            <person name="Henkel C."/>
            <person name="Chen W.J."/>
            <person name="Zahm M."/>
            <person name="Cabau C."/>
            <person name="Klopp C."/>
            <person name="Thompson A.W."/>
            <person name="Robinson-Rechavi M."/>
            <person name="Braasch I."/>
            <person name="Lecointre G."/>
            <person name="Bobe J."/>
            <person name="Postlethwait J.H."/>
            <person name="Berthelot C."/>
            <person name="Roest Crollius H."/>
            <person name="Guiguen Y."/>
        </authorList>
    </citation>
    <scope>NUCLEOTIDE SEQUENCE</scope>
    <source>
        <strain evidence="1">Concon-B</strain>
    </source>
</reference>
<gene>
    <name evidence="1" type="ORF">COCON_G00035610</name>
</gene>
<accession>A0A9Q1DZG8</accession>
<proteinExistence type="predicted"/>
<dbReference type="EMBL" id="JAFJMO010000002">
    <property type="protein sequence ID" value="KAJ8284711.1"/>
    <property type="molecule type" value="Genomic_DNA"/>
</dbReference>
<organism evidence="1 2">
    <name type="scientific">Conger conger</name>
    <name type="common">Conger eel</name>
    <name type="synonym">Muraena conger</name>
    <dbReference type="NCBI Taxonomy" id="82655"/>
    <lineage>
        <taxon>Eukaryota</taxon>
        <taxon>Metazoa</taxon>
        <taxon>Chordata</taxon>
        <taxon>Craniata</taxon>
        <taxon>Vertebrata</taxon>
        <taxon>Euteleostomi</taxon>
        <taxon>Actinopterygii</taxon>
        <taxon>Neopterygii</taxon>
        <taxon>Teleostei</taxon>
        <taxon>Anguilliformes</taxon>
        <taxon>Congridae</taxon>
        <taxon>Conger</taxon>
    </lineage>
</organism>
<dbReference type="Proteomes" id="UP001152803">
    <property type="component" value="Unassembled WGS sequence"/>
</dbReference>
<comment type="caution">
    <text evidence="1">The sequence shown here is derived from an EMBL/GenBank/DDBJ whole genome shotgun (WGS) entry which is preliminary data.</text>
</comment>
<evidence type="ECO:0000313" key="2">
    <source>
        <dbReference type="Proteomes" id="UP001152803"/>
    </source>
</evidence>
<sequence length="202" mass="22990">MEQLQSCVFPPLSMLCPCSSSLYHWLHWPVSGSSGGEFRWGFWSRFHLTSKQCCQSMTNAVLHHIPRMPLLDNREDLKVTAVRQWTTGKAWVLRAALVRITESPDENSRGNPLTFRPTEQKGALDANLQVCLSPRRDALPSNRRLQPSDDNTVMHPVTPYLPIAIEGSDVTKRMAHQLLVMVLLCRSLVGVPYQCVFTTWCW</sequence>
<dbReference type="AlphaFoldDB" id="A0A9Q1DZG8"/>
<name>A0A9Q1DZG8_CONCO</name>
<keyword evidence="2" id="KW-1185">Reference proteome</keyword>